<dbReference type="PRINTS" id="PR00411">
    <property type="entry name" value="PNDRDTASEI"/>
</dbReference>
<dbReference type="Gene3D" id="3.50.50.60">
    <property type="entry name" value="FAD/NAD(P)-binding domain"/>
    <property type="match status" value="2"/>
</dbReference>
<feature type="domain" description="Pyridine nucleotide-disulphide oxidoreductase dimerisation" evidence="5">
    <location>
        <begin position="338"/>
        <end position="435"/>
    </location>
</feature>
<dbReference type="SUPFAM" id="SSF51905">
    <property type="entry name" value="FAD/NAD(P)-binding domain"/>
    <property type="match status" value="1"/>
</dbReference>
<dbReference type="Pfam" id="PF07992">
    <property type="entry name" value="Pyr_redox_2"/>
    <property type="match status" value="1"/>
</dbReference>
<dbReference type="AlphaFoldDB" id="A0A3B0YPJ6"/>
<comment type="similarity">
    <text evidence="2">Belongs to the class-III pyridine nucleotide-disulfide oxidoreductase family.</text>
</comment>
<keyword evidence="4" id="KW-0274">FAD</keyword>
<evidence type="ECO:0000256" key="3">
    <source>
        <dbReference type="ARBA" id="ARBA00022630"/>
    </source>
</evidence>
<dbReference type="Gene3D" id="3.30.390.30">
    <property type="match status" value="1"/>
</dbReference>
<comment type="cofactor">
    <cofactor evidence="1">
        <name>FAD</name>
        <dbReference type="ChEBI" id="CHEBI:57692"/>
    </cofactor>
</comment>
<dbReference type="PANTHER" id="PTHR43429:SF3">
    <property type="entry name" value="NITRITE REDUCTASE [NAD(P)H]"/>
    <property type="match status" value="1"/>
</dbReference>
<evidence type="ECO:0000259" key="5">
    <source>
        <dbReference type="Pfam" id="PF02852"/>
    </source>
</evidence>
<evidence type="ECO:0000256" key="2">
    <source>
        <dbReference type="ARBA" id="ARBA00009130"/>
    </source>
</evidence>
<evidence type="ECO:0000259" key="6">
    <source>
        <dbReference type="Pfam" id="PF07992"/>
    </source>
</evidence>
<dbReference type="GO" id="GO:0016491">
    <property type="term" value="F:oxidoreductase activity"/>
    <property type="evidence" value="ECO:0007669"/>
    <property type="project" value="InterPro"/>
</dbReference>
<dbReference type="InterPro" id="IPR016156">
    <property type="entry name" value="FAD/NAD-linked_Rdtase_dimer_sf"/>
</dbReference>
<accession>A0A3B0YPJ6</accession>
<keyword evidence="3" id="KW-0285">Flavoprotein</keyword>
<evidence type="ECO:0008006" key="8">
    <source>
        <dbReference type="Google" id="ProtNLM"/>
    </source>
</evidence>
<organism evidence="7">
    <name type="scientific">hydrothermal vent metagenome</name>
    <dbReference type="NCBI Taxonomy" id="652676"/>
    <lineage>
        <taxon>unclassified sequences</taxon>
        <taxon>metagenomes</taxon>
        <taxon>ecological metagenomes</taxon>
    </lineage>
</organism>
<dbReference type="InterPro" id="IPR023753">
    <property type="entry name" value="FAD/NAD-binding_dom"/>
</dbReference>
<dbReference type="Pfam" id="PF02852">
    <property type="entry name" value="Pyr_redox_dim"/>
    <property type="match status" value="1"/>
</dbReference>
<evidence type="ECO:0000313" key="7">
    <source>
        <dbReference type="EMBL" id="VAW77447.1"/>
    </source>
</evidence>
<protein>
    <recommendedName>
        <fullName evidence="8">Pyridine nucleotide-disulfide oxidoreductase</fullName>
    </recommendedName>
</protein>
<dbReference type="InterPro" id="IPR004099">
    <property type="entry name" value="Pyr_nucl-diS_OxRdtase_dimer"/>
</dbReference>
<proteinExistence type="inferred from homology"/>
<evidence type="ECO:0000256" key="4">
    <source>
        <dbReference type="ARBA" id="ARBA00022827"/>
    </source>
</evidence>
<dbReference type="EMBL" id="UOFK01000119">
    <property type="protein sequence ID" value="VAW77447.1"/>
    <property type="molecule type" value="Genomic_DNA"/>
</dbReference>
<gene>
    <name evidence="7" type="ORF">MNBD_GAMMA13-7</name>
</gene>
<sequence length="455" mass="48548">MSTLQTDILIIGGGPGGLLTGSTVARRWPGKRITLIRPEDKALVPCGIPYIFGTLGGIEQDLLPGQEQLRAAGMDVRIGRVASVDREHREAVLEDGTRITWERLVIATGAEPFVPPIPGRDLEGVFTIHKDYSYQDHLFREVIPGVRRLAVIGGGFIGVEFAEEIRKRGIEVDIIEMMPHLLIKAFDEDICTQVEDYLQAKGIGIHTHSEVEAIVAGAKGGQVNAVRLKGGEEIPADAVLIAIGVRPNIELARDMGLTLSHHGAVMVDAFQRTLDDPAIFAVGDCAQKQDFFTRREGGVLLASQAAAEGRIAGMNLYGLQLLRHNVGDIAVYAGAVGELAFGAAGMTAAAARRADFSIVTGEADCLDHYPAAMPDATPVHCWLVFAQESLQLLGGQILGGPTTGELANAIGFLIQTRATAVDIASFQTGMHPRLTAASHPISEAAWNALPVEDAQ</sequence>
<dbReference type="InterPro" id="IPR050260">
    <property type="entry name" value="FAD-bd_OxRdtase"/>
</dbReference>
<dbReference type="PRINTS" id="PR00368">
    <property type="entry name" value="FADPNR"/>
</dbReference>
<dbReference type="PANTHER" id="PTHR43429">
    <property type="entry name" value="PYRIDINE NUCLEOTIDE-DISULFIDE OXIDOREDUCTASE DOMAIN-CONTAINING"/>
    <property type="match status" value="1"/>
</dbReference>
<name>A0A3B0YPJ6_9ZZZZ</name>
<dbReference type="InterPro" id="IPR036188">
    <property type="entry name" value="FAD/NAD-bd_sf"/>
</dbReference>
<reference evidence="7" key="1">
    <citation type="submission" date="2018-06" db="EMBL/GenBank/DDBJ databases">
        <authorList>
            <person name="Zhirakovskaya E."/>
        </authorList>
    </citation>
    <scope>NUCLEOTIDE SEQUENCE</scope>
</reference>
<evidence type="ECO:0000256" key="1">
    <source>
        <dbReference type="ARBA" id="ARBA00001974"/>
    </source>
</evidence>
<dbReference type="SUPFAM" id="SSF55424">
    <property type="entry name" value="FAD/NAD-linked reductases, dimerisation (C-terminal) domain"/>
    <property type="match status" value="1"/>
</dbReference>
<feature type="domain" description="FAD/NAD(P)-binding" evidence="6">
    <location>
        <begin position="7"/>
        <end position="309"/>
    </location>
</feature>